<dbReference type="PROSITE" id="PS51257">
    <property type="entry name" value="PROKAR_LIPOPROTEIN"/>
    <property type="match status" value="1"/>
</dbReference>
<evidence type="ECO:0000256" key="1">
    <source>
        <dbReference type="SAM" id="MobiDB-lite"/>
    </source>
</evidence>
<dbReference type="EMBL" id="QGNW01000322">
    <property type="protein sequence ID" value="RVW76853.1"/>
    <property type="molecule type" value="Genomic_DNA"/>
</dbReference>
<comment type="caution">
    <text evidence="2">The sequence shown here is derived from an EMBL/GenBank/DDBJ whole genome shotgun (WGS) entry which is preliminary data.</text>
</comment>
<reference evidence="2 3" key="1">
    <citation type="journal article" date="2018" name="PLoS Genet.">
        <title>Population sequencing reveals clonal diversity and ancestral inbreeding in the grapevine cultivar Chardonnay.</title>
        <authorList>
            <person name="Roach M.J."/>
            <person name="Johnson D.L."/>
            <person name="Bohlmann J."/>
            <person name="van Vuuren H.J."/>
            <person name="Jones S.J."/>
            <person name="Pretorius I.S."/>
            <person name="Schmidt S.A."/>
            <person name="Borneman A.R."/>
        </authorList>
    </citation>
    <scope>NUCLEOTIDE SEQUENCE [LARGE SCALE GENOMIC DNA]</scope>
    <source>
        <strain evidence="3">cv. Chardonnay</strain>
        <tissue evidence="2">Leaf</tissue>
    </source>
</reference>
<evidence type="ECO:0000313" key="3">
    <source>
        <dbReference type="Proteomes" id="UP000288805"/>
    </source>
</evidence>
<proteinExistence type="predicted"/>
<dbReference type="Proteomes" id="UP000288805">
    <property type="component" value="Unassembled WGS sequence"/>
</dbReference>
<feature type="compositionally biased region" description="Polar residues" evidence="1">
    <location>
        <begin position="84"/>
        <end position="101"/>
    </location>
</feature>
<dbReference type="AlphaFoldDB" id="A0A438GXC0"/>
<protein>
    <submittedName>
        <fullName evidence="2">Uncharacterized protein</fullName>
    </submittedName>
</protein>
<gene>
    <name evidence="2" type="ORF">CK203_043082</name>
</gene>
<sequence>MRGSTTKFGSKKLWTNLNPLTSSCRQEVRKRSEPLMQAIPSSDFVAPPKDIAFKVGTQMVRRYSLSPLIFSLPLGFRRSCSGEGASSTRGNADNQQRSSLKASIHSKGKAKLCKFSNVVDRVDFEGFGGSAHCGFSVLVFPSSPVTREKGLTSMGTCGLMVVENNELACLNQIYEGINSLKTLLSMPIKAPNLVIDYPVEAEFSSLGGFQIEGLSPNKIARVHVVLSSLDLKVYSRRKNRFSTAQRALRKGELEELLLKEEVHWRQKARVKWVKEGDCNSKFVHKHHRGDLTFYEKLYSSPPGESWRVEGLDWSPISVGSASRLDSPFTEEEISKAIFQLDRNKASGPDGFTIAVFQDC</sequence>
<evidence type="ECO:0000313" key="2">
    <source>
        <dbReference type="EMBL" id="RVW76853.1"/>
    </source>
</evidence>
<accession>A0A438GXC0</accession>
<organism evidence="2 3">
    <name type="scientific">Vitis vinifera</name>
    <name type="common">Grape</name>
    <dbReference type="NCBI Taxonomy" id="29760"/>
    <lineage>
        <taxon>Eukaryota</taxon>
        <taxon>Viridiplantae</taxon>
        <taxon>Streptophyta</taxon>
        <taxon>Embryophyta</taxon>
        <taxon>Tracheophyta</taxon>
        <taxon>Spermatophyta</taxon>
        <taxon>Magnoliopsida</taxon>
        <taxon>eudicotyledons</taxon>
        <taxon>Gunneridae</taxon>
        <taxon>Pentapetalae</taxon>
        <taxon>rosids</taxon>
        <taxon>Vitales</taxon>
        <taxon>Vitaceae</taxon>
        <taxon>Viteae</taxon>
        <taxon>Vitis</taxon>
    </lineage>
</organism>
<name>A0A438GXC0_VITVI</name>
<feature type="region of interest" description="Disordered" evidence="1">
    <location>
        <begin position="83"/>
        <end position="103"/>
    </location>
</feature>